<keyword evidence="2" id="KW-0732">Signal</keyword>
<proteinExistence type="predicted"/>
<feature type="transmembrane region" description="Helical" evidence="1">
    <location>
        <begin position="113"/>
        <end position="134"/>
    </location>
</feature>
<feature type="signal peptide" evidence="2">
    <location>
        <begin position="1"/>
        <end position="17"/>
    </location>
</feature>
<keyword evidence="1" id="KW-0812">Transmembrane</keyword>
<protein>
    <submittedName>
        <fullName evidence="3">Uncharacterized protein</fullName>
    </submittedName>
</protein>
<keyword evidence="1" id="KW-0472">Membrane</keyword>
<reference evidence="3 4" key="1">
    <citation type="submission" date="2023-09" db="EMBL/GenBank/DDBJ databases">
        <authorList>
            <person name="Wang M."/>
        </authorList>
    </citation>
    <scope>NUCLEOTIDE SEQUENCE [LARGE SCALE GENOMIC DNA]</scope>
    <source>
        <strain evidence="3">GT-2023</strain>
        <tissue evidence="3">Liver</tissue>
    </source>
</reference>
<evidence type="ECO:0000313" key="4">
    <source>
        <dbReference type="Proteomes" id="UP001558613"/>
    </source>
</evidence>
<gene>
    <name evidence="3" type="ORF">QQF64_033744</name>
</gene>
<comment type="caution">
    <text evidence="3">The sequence shown here is derived from an EMBL/GenBank/DDBJ whole genome shotgun (WGS) entry which is preliminary data.</text>
</comment>
<name>A0ABR3MUT2_9TELE</name>
<keyword evidence="1" id="KW-1133">Transmembrane helix</keyword>
<evidence type="ECO:0000313" key="3">
    <source>
        <dbReference type="EMBL" id="KAL1268381.1"/>
    </source>
</evidence>
<accession>A0ABR3MUT2</accession>
<dbReference type="EMBL" id="JAYMGO010000009">
    <property type="protein sequence ID" value="KAL1268381.1"/>
    <property type="molecule type" value="Genomic_DNA"/>
</dbReference>
<feature type="chain" id="PRO_5045557334" evidence="2">
    <location>
        <begin position="18"/>
        <end position="239"/>
    </location>
</feature>
<evidence type="ECO:0000256" key="1">
    <source>
        <dbReference type="SAM" id="Phobius"/>
    </source>
</evidence>
<sequence>MYLLYILSLLLSTKAVASLPSPYPISPSWLLLSRLVISISETLLALLSKRKGIMDLINWSLNAIDTIFSTRSLGSGEPNCPAGTFASGYVMDGWEKWRVVCLAALSLEDVEDIYLFGTLITGFLLMGIGGALGYRRLVKAVSAAQNPAKLAGWIETVVGRAVSTQTVVMDRKMENIMEKLAALQWILDKPETSDTALVKAVLETTKLPPENKIMRRSEFLVPVPRTPVWTGFGLHCFFP</sequence>
<keyword evidence="4" id="KW-1185">Reference proteome</keyword>
<dbReference type="Proteomes" id="UP001558613">
    <property type="component" value="Unassembled WGS sequence"/>
</dbReference>
<evidence type="ECO:0000256" key="2">
    <source>
        <dbReference type="SAM" id="SignalP"/>
    </source>
</evidence>
<organism evidence="3 4">
    <name type="scientific">Cirrhinus molitorella</name>
    <name type="common">mud carp</name>
    <dbReference type="NCBI Taxonomy" id="172907"/>
    <lineage>
        <taxon>Eukaryota</taxon>
        <taxon>Metazoa</taxon>
        <taxon>Chordata</taxon>
        <taxon>Craniata</taxon>
        <taxon>Vertebrata</taxon>
        <taxon>Euteleostomi</taxon>
        <taxon>Actinopterygii</taxon>
        <taxon>Neopterygii</taxon>
        <taxon>Teleostei</taxon>
        <taxon>Ostariophysi</taxon>
        <taxon>Cypriniformes</taxon>
        <taxon>Cyprinidae</taxon>
        <taxon>Labeoninae</taxon>
        <taxon>Labeonini</taxon>
        <taxon>Cirrhinus</taxon>
    </lineage>
</organism>